<evidence type="ECO:0000256" key="4">
    <source>
        <dbReference type="ARBA" id="ARBA00022679"/>
    </source>
</evidence>
<dbReference type="PANTHER" id="PTHR33908">
    <property type="entry name" value="MANNOSYLTRANSFERASE YKCB-RELATED"/>
    <property type="match status" value="1"/>
</dbReference>
<keyword evidence="3" id="KW-0328">Glycosyltransferase</keyword>
<feature type="transmembrane region" description="Helical" evidence="8">
    <location>
        <begin position="263"/>
        <end position="286"/>
    </location>
</feature>
<sequence length="508" mass="54646">MADHPHQPEPSRRACVRVRYSPRWWLSLLVLLAGVRLVVAGILPLSPDEAYYRLWAFAPAAGYLDHPPMVAAWIRLGIWLAGDNASGVRLVGVLAGAGLSFFVFRAVRDLLPGAGRAGAVRACVMLQATLALAIQSVVITPDMPVMFFISMLLWAMGRVKAGAGTGWWLVAGLAAGLACDSKYTAILPVGGIGLWLVVHGLRHRAWGLRQVPGVVGGVMAAALCVAPVVWWNAGHGWASFVRQGGRTVDWHPGRAMQFLTELAAGQVGLMTPGVAAFFIGGQVVMLRHARREAGCALLSCMTLLPACVFVQHAMGDRVQANWPVVIYPMLAAGTAMMAWRWARWAVGGGVVVGALVYLQALFAPLPLSAHADVALRQMAGWRGLAAGIEAQARPGDFIAACDYGTAAELAAVMPGRVVVGMEPRWALFNLPHDVAGDGIMACNPRRDFDRDDFTSVEPVVTLERGRHGRVAERVTLYRVSLRPDLSATQRSTIVRLPTPEKDSIKGFW</sequence>
<feature type="transmembrane region" description="Helical" evidence="8">
    <location>
        <begin position="119"/>
        <end position="139"/>
    </location>
</feature>
<reference evidence="10 11" key="1">
    <citation type="submission" date="2020-06" db="EMBL/GenBank/DDBJ databases">
        <title>Description of novel acetic acid bacteria.</title>
        <authorList>
            <person name="Sombolestani A."/>
        </authorList>
    </citation>
    <scope>NUCLEOTIDE SEQUENCE [LARGE SCALE GENOMIC DNA]</scope>
    <source>
        <strain evidence="10 11">LMG 25</strain>
    </source>
</reference>
<keyword evidence="7 8" id="KW-0472">Membrane</keyword>
<feature type="transmembrane region" description="Helical" evidence="8">
    <location>
        <begin position="320"/>
        <end position="339"/>
    </location>
</feature>
<evidence type="ECO:0000256" key="2">
    <source>
        <dbReference type="ARBA" id="ARBA00022475"/>
    </source>
</evidence>
<dbReference type="InterPro" id="IPR050297">
    <property type="entry name" value="LipidA_mod_glycosyltrf_83"/>
</dbReference>
<evidence type="ECO:0000313" key="11">
    <source>
        <dbReference type="Proteomes" id="UP000522590"/>
    </source>
</evidence>
<dbReference type="PANTHER" id="PTHR33908:SF11">
    <property type="entry name" value="MEMBRANE PROTEIN"/>
    <property type="match status" value="1"/>
</dbReference>
<protein>
    <submittedName>
        <fullName evidence="10">Glycosyltransferase family 39 protein</fullName>
    </submittedName>
</protein>
<feature type="transmembrane region" description="Helical" evidence="8">
    <location>
        <begin position="346"/>
        <end position="367"/>
    </location>
</feature>
<evidence type="ECO:0000313" key="10">
    <source>
        <dbReference type="EMBL" id="NVN36875.1"/>
    </source>
</evidence>
<evidence type="ECO:0000256" key="5">
    <source>
        <dbReference type="ARBA" id="ARBA00022692"/>
    </source>
</evidence>
<keyword evidence="4 10" id="KW-0808">Transferase</keyword>
<feature type="transmembrane region" description="Helical" evidence="8">
    <location>
        <begin position="293"/>
        <end position="314"/>
    </location>
</feature>
<feature type="transmembrane region" description="Helical" evidence="8">
    <location>
        <begin position="88"/>
        <end position="107"/>
    </location>
</feature>
<feature type="transmembrane region" description="Helical" evidence="8">
    <location>
        <begin position="151"/>
        <end position="177"/>
    </location>
</feature>
<evidence type="ECO:0000256" key="1">
    <source>
        <dbReference type="ARBA" id="ARBA00004651"/>
    </source>
</evidence>
<dbReference type="EMBL" id="JABXXS010000015">
    <property type="protein sequence ID" value="NVN36875.1"/>
    <property type="molecule type" value="Genomic_DNA"/>
</dbReference>
<dbReference type="AlphaFoldDB" id="A0A850NWU1"/>
<dbReference type="GO" id="GO:0016763">
    <property type="term" value="F:pentosyltransferase activity"/>
    <property type="evidence" value="ECO:0007669"/>
    <property type="project" value="TreeGrafter"/>
</dbReference>
<evidence type="ECO:0000259" key="9">
    <source>
        <dbReference type="Pfam" id="PF13231"/>
    </source>
</evidence>
<name>A0A850NWU1_9PROT</name>
<gene>
    <name evidence="10" type="ORF">HUK81_07975</name>
</gene>
<proteinExistence type="predicted"/>
<feature type="domain" description="Glycosyltransferase RgtA/B/C/D-like" evidence="9">
    <location>
        <begin position="65"/>
        <end position="231"/>
    </location>
</feature>
<evidence type="ECO:0000256" key="7">
    <source>
        <dbReference type="ARBA" id="ARBA00023136"/>
    </source>
</evidence>
<evidence type="ECO:0000256" key="6">
    <source>
        <dbReference type="ARBA" id="ARBA00022989"/>
    </source>
</evidence>
<accession>A0A850NWU1</accession>
<evidence type="ECO:0000256" key="8">
    <source>
        <dbReference type="SAM" id="Phobius"/>
    </source>
</evidence>
<dbReference type="Proteomes" id="UP000522590">
    <property type="component" value="Unassembled WGS sequence"/>
</dbReference>
<organism evidence="10 11">
    <name type="scientific">Komagataeibacter swingsii</name>
    <dbReference type="NCBI Taxonomy" id="215220"/>
    <lineage>
        <taxon>Bacteria</taxon>
        <taxon>Pseudomonadati</taxon>
        <taxon>Pseudomonadota</taxon>
        <taxon>Alphaproteobacteria</taxon>
        <taxon>Acetobacterales</taxon>
        <taxon>Acetobacteraceae</taxon>
        <taxon>Komagataeibacter</taxon>
    </lineage>
</organism>
<keyword evidence="5 8" id="KW-0812">Transmembrane</keyword>
<feature type="transmembrane region" description="Helical" evidence="8">
    <location>
        <begin position="213"/>
        <end position="233"/>
    </location>
</feature>
<dbReference type="GO" id="GO:0009103">
    <property type="term" value="P:lipopolysaccharide biosynthetic process"/>
    <property type="evidence" value="ECO:0007669"/>
    <property type="project" value="UniProtKB-ARBA"/>
</dbReference>
<evidence type="ECO:0000256" key="3">
    <source>
        <dbReference type="ARBA" id="ARBA00022676"/>
    </source>
</evidence>
<comment type="caution">
    <text evidence="10">The sequence shown here is derived from an EMBL/GenBank/DDBJ whole genome shotgun (WGS) entry which is preliminary data.</text>
</comment>
<comment type="subcellular location">
    <subcellularLocation>
        <location evidence="1">Cell membrane</location>
        <topology evidence="1">Multi-pass membrane protein</topology>
    </subcellularLocation>
</comment>
<dbReference type="InterPro" id="IPR038731">
    <property type="entry name" value="RgtA/B/C-like"/>
</dbReference>
<feature type="transmembrane region" description="Helical" evidence="8">
    <location>
        <begin position="24"/>
        <end position="43"/>
    </location>
</feature>
<keyword evidence="2" id="KW-1003">Cell membrane</keyword>
<dbReference type="Pfam" id="PF13231">
    <property type="entry name" value="PMT_2"/>
    <property type="match status" value="1"/>
</dbReference>
<dbReference type="GO" id="GO:0005886">
    <property type="term" value="C:plasma membrane"/>
    <property type="evidence" value="ECO:0007669"/>
    <property type="project" value="UniProtKB-SubCell"/>
</dbReference>
<keyword evidence="6 8" id="KW-1133">Transmembrane helix</keyword>